<name>A0A6N4SN03_CYTH3</name>
<evidence type="ECO:0000313" key="3">
    <source>
        <dbReference type="Proteomes" id="UP000001822"/>
    </source>
</evidence>
<accession>A0A6N4SN03</accession>
<reference evidence="2 3" key="1">
    <citation type="journal article" date="2007" name="Appl. Environ. Microbiol.">
        <title>Genome sequence of the cellulolytic gliding bacterium Cytophaga hutchinsonii.</title>
        <authorList>
            <person name="Xie G."/>
            <person name="Bruce D.C."/>
            <person name="Challacombe J.F."/>
            <person name="Chertkov O."/>
            <person name="Detter J.C."/>
            <person name="Gilna P."/>
            <person name="Han C.S."/>
            <person name="Lucas S."/>
            <person name="Misra M."/>
            <person name="Myers G.L."/>
            <person name="Richardson P."/>
            <person name="Tapia R."/>
            <person name="Thayer N."/>
            <person name="Thompson L.S."/>
            <person name="Brettin T.S."/>
            <person name="Henrissat B."/>
            <person name="Wilson D.B."/>
            <person name="McBride M.J."/>
        </authorList>
    </citation>
    <scope>NUCLEOTIDE SEQUENCE [LARGE SCALE GENOMIC DNA]</scope>
    <source>
        <strain evidence="3">ATCC 33406 / DSM 1761 / CIP 103989 / NBRC 15051 / NCIMB 9469 / D465</strain>
    </source>
</reference>
<dbReference type="EMBL" id="CP000383">
    <property type="protein sequence ID" value="ABG57666.1"/>
    <property type="molecule type" value="Genomic_DNA"/>
</dbReference>
<dbReference type="RefSeq" id="WP_011583782.1">
    <property type="nucleotide sequence ID" value="NC_008255.1"/>
</dbReference>
<organism evidence="2 3">
    <name type="scientific">Cytophaga hutchinsonii (strain ATCC 33406 / DSM 1761 / CIP 103989 / NBRC 15051 / NCIMB 9469 / D465)</name>
    <dbReference type="NCBI Taxonomy" id="269798"/>
    <lineage>
        <taxon>Bacteria</taxon>
        <taxon>Pseudomonadati</taxon>
        <taxon>Bacteroidota</taxon>
        <taxon>Cytophagia</taxon>
        <taxon>Cytophagales</taxon>
        <taxon>Cytophagaceae</taxon>
        <taxon>Cytophaga</taxon>
    </lineage>
</organism>
<protein>
    <submittedName>
        <fullName evidence="2">Uncharacterized protein</fullName>
    </submittedName>
</protein>
<gene>
    <name evidence="2" type="ordered locus">CHU_0376</name>
</gene>
<keyword evidence="1" id="KW-0812">Transmembrane</keyword>
<sequence length="86" mass="9872">MLIQSIRLFNNFIEYLNNPCASTSNNNVIDALHNLGCIPLYTLLFDLLLIVCALVLLFMPKIKKIYDINMKDLWIPFALTLIVLCI</sequence>
<feature type="transmembrane region" description="Helical" evidence="1">
    <location>
        <begin position="38"/>
        <end position="59"/>
    </location>
</feature>
<evidence type="ECO:0000313" key="2">
    <source>
        <dbReference type="EMBL" id="ABG57666.1"/>
    </source>
</evidence>
<keyword evidence="1" id="KW-1133">Transmembrane helix</keyword>
<dbReference type="KEGG" id="chu:CHU_0376"/>
<evidence type="ECO:0000256" key="1">
    <source>
        <dbReference type="SAM" id="Phobius"/>
    </source>
</evidence>
<dbReference type="AlphaFoldDB" id="A0A6N4SN03"/>
<keyword evidence="3" id="KW-1185">Reference proteome</keyword>
<proteinExistence type="predicted"/>
<dbReference type="Proteomes" id="UP000001822">
    <property type="component" value="Chromosome"/>
</dbReference>
<keyword evidence="1" id="KW-0472">Membrane</keyword>